<dbReference type="AlphaFoldDB" id="A0A642VB92"/>
<keyword evidence="3 4" id="KW-0949">S-adenosyl-L-methionine</keyword>
<dbReference type="SUPFAM" id="SSF53335">
    <property type="entry name" value="S-adenosyl-L-methionine-dependent methyltransferases"/>
    <property type="match status" value="1"/>
</dbReference>
<feature type="domain" description="PRMT5 arginine-N-methyltransferase" evidence="9">
    <location>
        <begin position="322"/>
        <end position="483"/>
    </location>
</feature>
<dbReference type="InterPro" id="IPR029063">
    <property type="entry name" value="SAM-dependent_MTases_sf"/>
</dbReference>
<evidence type="ECO:0000256" key="4">
    <source>
        <dbReference type="PIRNR" id="PIRNR015894"/>
    </source>
</evidence>
<comment type="similarity">
    <text evidence="4">Belongs to the class I-like SAM-binding methyltransferase superfamily.</text>
</comment>
<feature type="domain" description="PRMT5 oligomerisation" evidence="11">
    <location>
        <begin position="487"/>
        <end position="709"/>
    </location>
</feature>
<dbReference type="GO" id="GO:0005634">
    <property type="term" value="C:nucleus"/>
    <property type="evidence" value="ECO:0007669"/>
    <property type="project" value="TreeGrafter"/>
</dbReference>
<protein>
    <recommendedName>
        <fullName evidence="4">Protein arginine N-methyltransferase</fullName>
    </recommendedName>
</protein>
<feature type="region of interest" description="Disordered" evidence="8">
    <location>
        <begin position="57"/>
        <end position="84"/>
    </location>
</feature>
<dbReference type="Pfam" id="PF17286">
    <property type="entry name" value="PRMT5_C"/>
    <property type="match status" value="1"/>
</dbReference>
<keyword evidence="1 4" id="KW-0489">Methyltransferase</keyword>
<feature type="site" description="Critical for specifying symmetric addition of methyl groups" evidence="7">
    <location>
        <position position="351"/>
    </location>
</feature>
<dbReference type="InterPro" id="IPR025799">
    <property type="entry name" value="Arg_MeTrfase"/>
</dbReference>
<keyword evidence="2 4" id="KW-0808">Transferase</keyword>
<evidence type="ECO:0000256" key="1">
    <source>
        <dbReference type="ARBA" id="ARBA00022603"/>
    </source>
</evidence>
<dbReference type="InterPro" id="IPR007857">
    <property type="entry name" value="Arg_MeTrfase_PRMT5"/>
</dbReference>
<dbReference type="PANTHER" id="PTHR10738">
    <property type="entry name" value="PROTEIN ARGININE N-METHYLTRANSFERASE 5"/>
    <property type="match status" value="1"/>
</dbReference>
<feature type="active site" description="Proton donor/acceptor" evidence="5">
    <location>
        <position position="453"/>
    </location>
</feature>
<dbReference type="PIRSF" id="PIRSF015894">
    <property type="entry name" value="Skb1_MeTrfase"/>
    <property type="match status" value="1"/>
</dbReference>
<accession>A0A642VB92</accession>
<feature type="active site" description="Proton donor/acceptor" evidence="5">
    <location>
        <position position="462"/>
    </location>
</feature>
<evidence type="ECO:0000259" key="11">
    <source>
        <dbReference type="Pfam" id="PF17286"/>
    </source>
</evidence>
<evidence type="ECO:0000256" key="5">
    <source>
        <dbReference type="PIRSR" id="PIRSR015894-1"/>
    </source>
</evidence>
<evidence type="ECO:0000256" key="6">
    <source>
        <dbReference type="PIRSR" id="PIRSR015894-2"/>
    </source>
</evidence>
<dbReference type="GO" id="GO:0006355">
    <property type="term" value="P:regulation of DNA-templated transcription"/>
    <property type="evidence" value="ECO:0007669"/>
    <property type="project" value="TreeGrafter"/>
</dbReference>
<dbReference type="PANTHER" id="PTHR10738:SF0">
    <property type="entry name" value="PROTEIN ARGININE N-METHYLTRANSFERASE 5"/>
    <property type="match status" value="1"/>
</dbReference>
<dbReference type="VEuPathDB" id="FungiDB:TRICI_000755"/>
<dbReference type="GO" id="GO:0016274">
    <property type="term" value="F:protein-arginine N-methyltransferase activity"/>
    <property type="evidence" value="ECO:0007669"/>
    <property type="project" value="InterPro"/>
</dbReference>
<evidence type="ECO:0000259" key="10">
    <source>
        <dbReference type="Pfam" id="PF17285"/>
    </source>
</evidence>
<dbReference type="PROSITE" id="PS51678">
    <property type="entry name" value="SAM_MT_PRMT"/>
    <property type="match status" value="1"/>
</dbReference>
<feature type="domain" description="PRMT5 TIM barrel" evidence="10">
    <location>
        <begin position="26"/>
        <end position="313"/>
    </location>
</feature>
<sequence length="711" mass="79387">MFVGLNLPDSNGSSDQSVVEAALQQGYDMITARITSRKYRKRIQSIFHELEQSSNNSAFFTTGDTSNRNSPVQSPELNQEETVGGTFETQVPSPGLEDVVVHPGAHISNTIALASPWVEIDSKNPRVANLSLQVLEHELNYASFCGLPYVLISGPKRRTNVAQYAQAVNTLLHKSPYVQVVVHLPFNEEHTVSASSGASVPPSDYLSVWDVWNTIRQLCGYHPNLSVALQVPKQSPKSYVLSRWFTEPVSMLIISSSTFVPNPKGFPVLPKAIQNLFFQFFKKNPFVILEDPYDSQFTGGDNAFLLYLRHLHQIKPKQTACEEFAAGYADLLQAPLQPLMDNLESSTYEVFERDPVKYNQYEKAIFHALLERPNKKLAIAVVGAGRGPLVDRALKAAATADREVLVYAVEKNDSAYVYLHRRQQEKWGDKVEIVKGDMRSWKPRTYINIIVSELLGSIGDNELSPECLDGAQAILDPKNGVMIPSAYSTHITPMMSPKLYSAACSIGRSSPSLPNTGIGMGAPVSSAMGSKTNANLHTPYVVMLQQVDRISDTIQLSWRFKHPSFNVLPNNQHNARSFKETFHVAHKCVIHGIAGYFETVLYKDIQLSTNPDTVNEKSKDMVSWFPMWFPLSEPMYLLDDSEIDISFWRLTDGRKVWYEWAVETYAIVKHVDPTSNASSSSRRNSTSAVRRIRTGASEIHNSGGKCYAMIL</sequence>
<dbReference type="Gene3D" id="3.40.50.150">
    <property type="entry name" value="Vaccinia Virus protein VP39"/>
    <property type="match status" value="1"/>
</dbReference>
<evidence type="ECO:0000256" key="3">
    <source>
        <dbReference type="ARBA" id="ARBA00022691"/>
    </source>
</evidence>
<dbReference type="InterPro" id="IPR035247">
    <property type="entry name" value="PRMT5_TIM"/>
</dbReference>
<dbReference type="Gene3D" id="3.20.20.150">
    <property type="entry name" value="Divalent-metal-dependent TIM barrel enzymes"/>
    <property type="match status" value="1"/>
</dbReference>
<gene>
    <name evidence="12" type="ORF">TRICI_000755</name>
</gene>
<evidence type="ECO:0000313" key="13">
    <source>
        <dbReference type="Proteomes" id="UP000761534"/>
    </source>
</evidence>
<name>A0A642VB92_9ASCO</name>
<dbReference type="InterPro" id="IPR035075">
    <property type="entry name" value="PRMT5"/>
</dbReference>
<evidence type="ECO:0000259" key="9">
    <source>
        <dbReference type="Pfam" id="PF05185"/>
    </source>
</evidence>
<proteinExistence type="inferred from homology"/>
<evidence type="ECO:0000313" key="12">
    <source>
        <dbReference type="EMBL" id="KAA8917083.1"/>
    </source>
</evidence>
<comment type="caution">
    <text evidence="12">The sequence shown here is derived from an EMBL/GenBank/DDBJ whole genome shotgun (WGS) entry which is preliminary data.</text>
</comment>
<dbReference type="InterPro" id="IPR035248">
    <property type="entry name" value="PRMT5_C"/>
</dbReference>
<organism evidence="12 13">
    <name type="scientific">Trichomonascus ciferrii</name>
    <dbReference type="NCBI Taxonomy" id="44093"/>
    <lineage>
        <taxon>Eukaryota</taxon>
        <taxon>Fungi</taxon>
        <taxon>Dikarya</taxon>
        <taxon>Ascomycota</taxon>
        <taxon>Saccharomycotina</taxon>
        <taxon>Dipodascomycetes</taxon>
        <taxon>Dipodascales</taxon>
        <taxon>Trichomonascaceae</taxon>
        <taxon>Trichomonascus</taxon>
        <taxon>Trichomonascus ciferrii complex</taxon>
    </lineage>
</organism>
<feature type="binding site" evidence="6">
    <location>
        <position position="348"/>
    </location>
    <ligand>
        <name>S-adenosyl-L-methionine</name>
        <dbReference type="ChEBI" id="CHEBI:59789"/>
    </ligand>
</feature>
<dbReference type="GO" id="GO:0032259">
    <property type="term" value="P:methylation"/>
    <property type="evidence" value="ECO:0007669"/>
    <property type="project" value="UniProtKB-KW"/>
</dbReference>
<keyword evidence="13" id="KW-1185">Reference proteome</keyword>
<dbReference type="EMBL" id="SWFS01000066">
    <property type="protein sequence ID" value="KAA8917083.1"/>
    <property type="molecule type" value="Genomic_DNA"/>
</dbReference>
<feature type="binding site" evidence="6">
    <location>
        <begin position="357"/>
        <end position="358"/>
    </location>
    <ligand>
        <name>S-adenosyl-L-methionine</name>
        <dbReference type="ChEBI" id="CHEBI:59789"/>
    </ligand>
</feature>
<dbReference type="OrthoDB" id="1368803at2759"/>
<dbReference type="CDD" id="cd02440">
    <property type="entry name" value="AdoMet_MTases"/>
    <property type="match status" value="1"/>
</dbReference>
<dbReference type="Pfam" id="PF17285">
    <property type="entry name" value="PRMT5_TIM"/>
    <property type="match status" value="1"/>
</dbReference>
<dbReference type="Proteomes" id="UP000761534">
    <property type="component" value="Unassembled WGS sequence"/>
</dbReference>
<dbReference type="Gene3D" id="2.70.160.11">
    <property type="entry name" value="Hnrnp arginine n-methyltransferase1"/>
    <property type="match status" value="1"/>
</dbReference>
<dbReference type="Pfam" id="PF05185">
    <property type="entry name" value="PRMT5"/>
    <property type="match status" value="1"/>
</dbReference>
<feature type="binding site" evidence="6">
    <location>
        <position position="410"/>
    </location>
    <ligand>
        <name>S-adenosyl-L-methionine</name>
        <dbReference type="ChEBI" id="CHEBI:59789"/>
    </ligand>
</feature>
<evidence type="ECO:0000256" key="7">
    <source>
        <dbReference type="PIRSR" id="PIRSR015894-3"/>
    </source>
</evidence>
<evidence type="ECO:0000256" key="2">
    <source>
        <dbReference type="ARBA" id="ARBA00022679"/>
    </source>
</evidence>
<reference evidence="12" key="1">
    <citation type="journal article" date="2019" name="G3 (Bethesda)">
        <title>Genome Assemblies of Two Rare Opportunistic Yeast Pathogens: Diutina rugosa (syn. Candida rugosa) and Trichomonascus ciferrii (syn. Candida ciferrii).</title>
        <authorList>
            <person name="Mixao V."/>
            <person name="Saus E."/>
            <person name="Hansen A.P."/>
            <person name="Lass-Florl C."/>
            <person name="Gabaldon T."/>
        </authorList>
    </citation>
    <scope>NUCLEOTIDE SEQUENCE</scope>
    <source>
        <strain evidence="12">CBS 4856</strain>
    </source>
</reference>
<feature type="binding site" evidence="6">
    <location>
        <begin position="437"/>
        <end position="438"/>
    </location>
    <ligand>
        <name>S-adenosyl-L-methionine</name>
        <dbReference type="ChEBI" id="CHEBI:59789"/>
    </ligand>
</feature>
<dbReference type="GO" id="GO:0005829">
    <property type="term" value="C:cytosol"/>
    <property type="evidence" value="ECO:0007669"/>
    <property type="project" value="TreeGrafter"/>
</dbReference>
<evidence type="ECO:0000256" key="8">
    <source>
        <dbReference type="SAM" id="MobiDB-lite"/>
    </source>
</evidence>